<dbReference type="SUPFAM" id="SSF64397">
    <property type="entry name" value="Hsp33 domain"/>
    <property type="match status" value="1"/>
</dbReference>
<dbReference type="HAMAP" id="MF_00117">
    <property type="entry name" value="HslO"/>
    <property type="match status" value="1"/>
</dbReference>
<keyword evidence="5 6" id="KW-0676">Redox-active center</keyword>
<evidence type="ECO:0000256" key="4">
    <source>
        <dbReference type="ARBA" id="ARBA00023186"/>
    </source>
</evidence>
<dbReference type="OrthoDB" id="9793753at2"/>
<keyword evidence="8" id="KW-1185">Reference proteome</keyword>
<evidence type="ECO:0000256" key="1">
    <source>
        <dbReference type="ARBA" id="ARBA00022490"/>
    </source>
</evidence>
<dbReference type="GO" id="GO:0042026">
    <property type="term" value="P:protein refolding"/>
    <property type="evidence" value="ECO:0007669"/>
    <property type="project" value="TreeGrafter"/>
</dbReference>
<reference evidence="8" key="1">
    <citation type="submission" date="2017-08" db="EMBL/GenBank/DDBJ databases">
        <title>Direct submision.</title>
        <authorList>
            <person name="Kim S.-J."/>
            <person name="Rhee S.-K."/>
        </authorList>
    </citation>
    <scope>NUCLEOTIDE SEQUENCE [LARGE SCALE GENOMIC DNA]</scope>
    <source>
        <strain evidence="8">GI5</strain>
    </source>
</reference>
<dbReference type="CDD" id="cd00498">
    <property type="entry name" value="Hsp33"/>
    <property type="match status" value="1"/>
</dbReference>
<dbReference type="Gene3D" id="3.90.1280.10">
    <property type="entry name" value="HSP33 redox switch-like"/>
    <property type="match status" value="1"/>
</dbReference>
<evidence type="ECO:0000256" key="2">
    <source>
        <dbReference type="ARBA" id="ARBA00022833"/>
    </source>
</evidence>
<keyword evidence="1 6" id="KW-0963">Cytoplasm</keyword>
<dbReference type="EMBL" id="CP022684">
    <property type="protein sequence ID" value="AUM12492.1"/>
    <property type="molecule type" value="Genomic_DNA"/>
</dbReference>
<dbReference type="NCBIfam" id="NF001033">
    <property type="entry name" value="PRK00114.1"/>
    <property type="match status" value="1"/>
</dbReference>
<keyword evidence="3 6" id="KW-1015">Disulfide bond</keyword>
<dbReference type="PIRSF" id="PIRSF005261">
    <property type="entry name" value="Heat_shock_Hsp33"/>
    <property type="match status" value="1"/>
</dbReference>
<evidence type="ECO:0000256" key="6">
    <source>
        <dbReference type="HAMAP-Rule" id="MF_00117"/>
    </source>
</evidence>
<dbReference type="Gene3D" id="3.55.30.10">
    <property type="entry name" value="Hsp33 domain"/>
    <property type="match status" value="1"/>
</dbReference>
<evidence type="ECO:0000256" key="3">
    <source>
        <dbReference type="ARBA" id="ARBA00023157"/>
    </source>
</evidence>
<dbReference type="GO" id="GO:0044183">
    <property type="term" value="F:protein folding chaperone"/>
    <property type="evidence" value="ECO:0007669"/>
    <property type="project" value="TreeGrafter"/>
</dbReference>
<dbReference type="GO" id="GO:0051082">
    <property type="term" value="F:unfolded protein binding"/>
    <property type="evidence" value="ECO:0007669"/>
    <property type="project" value="UniProtKB-UniRule"/>
</dbReference>
<comment type="function">
    <text evidence="6">Redox regulated molecular chaperone. Protects both thermally unfolding and oxidatively damaged proteins from irreversible aggregation. Plays an important role in the bacterial defense system toward oxidative stress.</text>
</comment>
<feature type="disulfide bond" description="Redox-active" evidence="6">
    <location>
        <begin position="232"/>
        <end position="234"/>
    </location>
</feature>
<dbReference type="PANTHER" id="PTHR30111">
    <property type="entry name" value="33 KDA CHAPERONIN"/>
    <property type="match status" value="1"/>
</dbReference>
<name>A0A2K9LJN9_9GAMM</name>
<accession>A0A2K9LJN9</accession>
<dbReference type="SUPFAM" id="SSF118352">
    <property type="entry name" value="HSP33 redox switch-like"/>
    <property type="match status" value="1"/>
</dbReference>
<sequence length="298" mass="32958">MTSSDISQRFMINDSGVRGQWTLLDASFQTVLAKHDYPLEIQAVLGEMMAAAILLTSTLKFEGSMTIQARGTGTVSLLTVECTHDNKLRAIARWEGDTSGMDFRTMVGDSTLGITISPLQGERYQGIVPLDGENLSQCLESYFQYSEQLRTQIQLFHGNNRAGGLFLQILPTHSGIKTDPEAQKEEWERVTALAGTLTAEELLNLDCSTVLHRLFHEESVQLFQPEPVLFQCTCSRQRTADALIQIGKEELDSVIATEGKVDVSCQFCNERYVFDAVDVALLFTDASSESIDSGKSIN</sequence>
<dbReference type="InterPro" id="IPR016154">
    <property type="entry name" value="Heat_shock_Hsp33_C"/>
</dbReference>
<dbReference type="GO" id="GO:0005737">
    <property type="term" value="C:cytoplasm"/>
    <property type="evidence" value="ECO:0007669"/>
    <property type="project" value="UniProtKB-SubCell"/>
</dbReference>
<dbReference type="InterPro" id="IPR023212">
    <property type="entry name" value="Hsp33_helix_hairpin_bin_dom_sf"/>
</dbReference>
<protein>
    <recommendedName>
        <fullName evidence="6">33 kDa chaperonin</fullName>
    </recommendedName>
    <alternativeName>
        <fullName evidence="6">Heat shock protein 33 homolog</fullName>
        <shortName evidence="6">HSP33</shortName>
    </alternativeName>
</protein>
<dbReference type="Proteomes" id="UP000235116">
    <property type="component" value="Chromosome"/>
</dbReference>
<dbReference type="AlphaFoldDB" id="A0A2K9LJN9"/>
<evidence type="ECO:0000313" key="7">
    <source>
        <dbReference type="EMBL" id="AUM12492.1"/>
    </source>
</evidence>
<dbReference type="KEGG" id="kak:Kalk_08685"/>
<organism evidence="7 8">
    <name type="scientific">Ketobacter alkanivorans</name>
    <dbReference type="NCBI Taxonomy" id="1917421"/>
    <lineage>
        <taxon>Bacteria</taxon>
        <taxon>Pseudomonadati</taxon>
        <taxon>Pseudomonadota</taxon>
        <taxon>Gammaproteobacteria</taxon>
        <taxon>Pseudomonadales</taxon>
        <taxon>Ketobacteraceae</taxon>
        <taxon>Ketobacter</taxon>
    </lineage>
</organism>
<dbReference type="InterPro" id="IPR016153">
    <property type="entry name" value="Heat_shock_Hsp33_N"/>
</dbReference>
<dbReference type="PANTHER" id="PTHR30111:SF1">
    <property type="entry name" value="33 KDA CHAPERONIN"/>
    <property type="match status" value="1"/>
</dbReference>
<dbReference type="Pfam" id="PF01430">
    <property type="entry name" value="HSP33"/>
    <property type="match status" value="1"/>
</dbReference>
<comment type="subcellular location">
    <subcellularLocation>
        <location evidence="6">Cytoplasm</location>
    </subcellularLocation>
</comment>
<gene>
    <name evidence="6" type="primary">hslO</name>
    <name evidence="7" type="ORF">Kalk_08685</name>
</gene>
<evidence type="ECO:0000313" key="8">
    <source>
        <dbReference type="Proteomes" id="UP000235116"/>
    </source>
</evidence>
<keyword evidence="4 6" id="KW-0143">Chaperone</keyword>
<dbReference type="Gene3D" id="1.10.287.480">
    <property type="entry name" value="helix hairpin bin"/>
    <property type="match status" value="1"/>
</dbReference>
<feature type="disulfide bond" description="Redox-active" evidence="6">
    <location>
        <begin position="265"/>
        <end position="268"/>
    </location>
</feature>
<proteinExistence type="inferred from homology"/>
<dbReference type="InterPro" id="IPR000397">
    <property type="entry name" value="Heat_shock_Hsp33"/>
</dbReference>
<comment type="PTM">
    <text evidence="6">Under oxidizing conditions two disulfide bonds are formed involving the reactive cysteines. Under reducing conditions zinc is bound to the reactive cysteines and the protein is inactive.</text>
</comment>
<keyword evidence="2 6" id="KW-0862">Zinc</keyword>
<dbReference type="RefSeq" id="WP_101893859.1">
    <property type="nucleotide sequence ID" value="NZ_CP022684.1"/>
</dbReference>
<evidence type="ECO:0000256" key="5">
    <source>
        <dbReference type="ARBA" id="ARBA00023284"/>
    </source>
</evidence>
<comment type="similarity">
    <text evidence="6">Belongs to the HSP33 family.</text>
</comment>